<dbReference type="PANTHER" id="PTHR45754:SF3">
    <property type="entry name" value="METHYLENETETRAHYDROFOLATE REDUCTASE (NADPH)"/>
    <property type="match status" value="1"/>
</dbReference>
<dbReference type="EMBL" id="JABFTP020000144">
    <property type="protein sequence ID" value="KAL3282836.1"/>
    <property type="molecule type" value="Genomic_DNA"/>
</dbReference>
<evidence type="ECO:0000256" key="7">
    <source>
        <dbReference type="RuleBase" id="RU004254"/>
    </source>
</evidence>
<dbReference type="Proteomes" id="UP001516400">
    <property type="component" value="Unassembled WGS sequence"/>
</dbReference>
<dbReference type="InterPro" id="IPR029041">
    <property type="entry name" value="FAD-linked_oxidoreductase-like"/>
</dbReference>
<evidence type="ECO:0000256" key="3">
    <source>
        <dbReference type="ARBA" id="ARBA00006743"/>
    </source>
</evidence>
<comment type="cofactor">
    <cofactor evidence="1">
        <name>FAD</name>
        <dbReference type="ChEBI" id="CHEBI:57692"/>
    </cofactor>
</comment>
<evidence type="ECO:0000256" key="2">
    <source>
        <dbReference type="ARBA" id="ARBA00004777"/>
    </source>
</evidence>
<evidence type="ECO:0008006" key="10">
    <source>
        <dbReference type="Google" id="ProtNLM"/>
    </source>
</evidence>
<dbReference type="PANTHER" id="PTHR45754">
    <property type="entry name" value="METHYLENETETRAHYDROFOLATE REDUCTASE"/>
    <property type="match status" value="1"/>
</dbReference>
<evidence type="ECO:0000256" key="4">
    <source>
        <dbReference type="ARBA" id="ARBA00022630"/>
    </source>
</evidence>
<evidence type="ECO:0000313" key="8">
    <source>
        <dbReference type="EMBL" id="KAL3282836.1"/>
    </source>
</evidence>
<dbReference type="AlphaFoldDB" id="A0ABD2NWY1"/>
<comment type="caution">
    <text evidence="8">The sequence shown here is derived from an EMBL/GenBank/DDBJ whole genome shotgun (WGS) entry which is preliminary data.</text>
</comment>
<name>A0ABD2NWY1_9CUCU</name>
<organism evidence="8 9">
    <name type="scientific">Cryptolaemus montrouzieri</name>
    <dbReference type="NCBI Taxonomy" id="559131"/>
    <lineage>
        <taxon>Eukaryota</taxon>
        <taxon>Metazoa</taxon>
        <taxon>Ecdysozoa</taxon>
        <taxon>Arthropoda</taxon>
        <taxon>Hexapoda</taxon>
        <taxon>Insecta</taxon>
        <taxon>Pterygota</taxon>
        <taxon>Neoptera</taxon>
        <taxon>Endopterygota</taxon>
        <taxon>Coleoptera</taxon>
        <taxon>Polyphaga</taxon>
        <taxon>Cucujiformia</taxon>
        <taxon>Coccinelloidea</taxon>
        <taxon>Coccinellidae</taxon>
        <taxon>Scymninae</taxon>
        <taxon>Scymnini</taxon>
        <taxon>Cryptolaemus</taxon>
    </lineage>
</organism>
<keyword evidence="4" id="KW-0285">Flavoprotein</keyword>
<protein>
    <recommendedName>
        <fullName evidence="10">Methylenetetrahydrofolate reductase (NAD(P)H)</fullName>
    </recommendedName>
</protein>
<dbReference type="Pfam" id="PF02219">
    <property type="entry name" value="MTHFR"/>
    <property type="match status" value="1"/>
</dbReference>
<comment type="similarity">
    <text evidence="3">Belongs to the methylenetetrahydrofolate reductase family.</text>
</comment>
<sequence length="244" mass="27931">MIPQICNKKITANLSVAKKCISVEVNTITWIGTFEGKTPAEIPPVKLAKELIQKNQTVLLHIPGRNLNEKMALDVLNYVKDIGVRNILALKGQSTLIKEKDDTKVDFPYASNFVEFIKKNFDDCFAVGVAGYPEMHPASNNFEEDMKYLKLKVSSGADFILTQASFQYSAYEEFYERCYAYSIFVPIFLGLAPLNSWQQMNVLKNFCKISMSIEIYEFVEKNREQEEAIQIYGKKILLEMSEKF</sequence>
<dbReference type="GO" id="GO:0004489">
    <property type="term" value="F:methylenetetrahydrofolate reductase [NAD(P)H] activity"/>
    <property type="evidence" value="ECO:0007669"/>
    <property type="project" value="UniProtKB-ARBA"/>
</dbReference>
<evidence type="ECO:0000256" key="1">
    <source>
        <dbReference type="ARBA" id="ARBA00001974"/>
    </source>
</evidence>
<dbReference type="Gene3D" id="3.20.20.220">
    <property type="match status" value="1"/>
</dbReference>
<proteinExistence type="inferred from homology"/>
<comment type="pathway">
    <text evidence="2 7">One-carbon metabolism; tetrahydrofolate interconversion.</text>
</comment>
<keyword evidence="5" id="KW-0274">FAD</keyword>
<accession>A0ABD2NWY1</accession>
<reference evidence="8 9" key="1">
    <citation type="journal article" date="2021" name="BMC Biol.">
        <title>Horizontally acquired antibacterial genes associated with adaptive radiation of ladybird beetles.</title>
        <authorList>
            <person name="Li H.S."/>
            <person name="Tang X.F."/>
            <person name="Huang Y.H."/>
            <person name="Xu Z.Y."/>
            <person name="Chen M.L."/>
            <person name="Du X.Y."/>
            <person name="Qiu B.Y."/>
            <person name="Chen P.T."/>
            <person name="Zhang W."/>
            <person name="Slipinski A."/>
            <person name="Escalona H.E."/>
            <person name="Waterhouse R.M."/>
            <person name="Zwick A."/>
            <person name="Pang H."/>
        </authorList>
    </citation>
    <scope>NUCLEOTIDE SEQUENCE [LARGE SCALE GENOMIC DNA]</scope>
    <source>
        <strain evidence="8">SYSU2018</strain>
    </source>
</reference>
<evidence type="ECO:0000313" key="9">
    <source>
        <dbReference type="Proteomes" id="UP001516400"/>
    </source>
</evidence>
<evidence type="ECO:0000256" key="5">
    <source>
        <dbReference type="ARBA" id="ARBA00022827"/>
    </source>
</evidence>
<dbReference type="InterPro" id="IPR003171">
    <property type="entry name" value="Mehydrof_redctse-like"/>
</dbReference>
<evidence type="ECO:0000256" key="6">
    <source>
        <dbReference type="ARBA" id="ARBA00023002"/>
    </source>
</evidence>
<dbReference type="SUPFAM" id="SSF51730">
    <property type="entry name" value="FAD-linked oxidoreductase"/>
    <property type="match status" value="1"/>
</dbReference>
<gene>
    <name evidence="8" type="ORF">HHI36_005998</name>
</gene>
<keyword evidence="9" id="KW-1185">Reference proteome</keyword>
<keyword evidence="6" id="KW-0560">Oxidoreductase</keyword>